<evidence type="ECO:0000256" key="2">
    <source>
        <dbReference type="ARBA" id="ARBA00022670"/>
    </source>
</evidence>
<evidence type="ECO:0000256" key="4">
    <source>
        <dbReference type="ARBA" id="ARBA00022825"/>
    </source>
</evidence>
<keyword evidence="3 5" id="KW-0378">Hydrolase</keyword>
<dbReference type="InterPro" id="IPR023827">
    <property type="entry name" value="Peptidase_S8_Asp-AS"/>
</dbReference>
<dbReference type="Pfam" id="PF00082">
    <property type="entry name" value="Peptidase_S8"/>
    <property type="match status" value="1"/>
</dbReference>
<evidence type="ECO:0000313" key="9">
    <source>
        <dbReference type="Proteomes" id="UP000661918"/>
    </source>
</evidence>
<dbReference type="PROSITE" id="PS51257">
    <property type="entry name" value="PROKAR_LIPOPROTEIN"/>
    <property type="match status" value="1"/>
</dbReference>
<comment type="caution">
    <text evidence="8">The sequence shown here is derived from an EMBL/GenBank/DDBJ whole genome shotgun (WGS) entry which is preliminary data.</text>
</comment>
<dbReference type="SUPFAM" id="SSF52743">
    <property type="entry name" value="Subtilisin-like"/>
    <property type="match status" value="1"/>
</dbReference>
<feature type="domain" description="Peptidase S8/S53" evidence="7">
    <location>
        <begin position="125"/>
        <end position="340"/>
    </location>
</feature>
<feature type="active site" description="Charge relay system" evidence="5">
    <location>
        <position position="134"/>
    </location>
</feature>
<dbReference type="PROSITE" id="PS00136">
    <property type="entry name" value="SUBTILASE_ASP"/>
    <property type="match status" value="1"/>
</dbReference>
<reference evidence="9" key="1">
    <citation type="journal article" date="2019" name="Int. J. Syst. Evol. Microbiol.">
        <title>The Global Catalogue of Microorganisms (GCM) 10K type strain sequencing project: providing services to taxonomists for standard genome sequencing and annotation.</title>
        <authorList>
            <consortium name="The Broad Institute Genomics Platform"/>
            <consortium name="The Broad Institute Genome Sequencing Center for Infectious Disease"/>
            <person name="Wu L."/>
            <person name="Ma J."/>
        </authorList>
    </citation>
    <scope>NUCLEOTIDE SEQUENCE [LARGE SCALE GENOMIC DNA]</scope>
    <source>
        <strain evidence="9">JCM 15443</strain>
    </source>
</reference>
<dbReference type="Gene3D" id="3.40.50.200">
    <property type="entry name" value="Peptidase S8/S53 domain"/>
    <property type="match status" value="1"/>
</dbReference>
<feature type="active site" description="Charge relay system" evidence="5">
    <location>
        <position position="174"/>
    </location>
</feature>
<evidence type="ECO:0000259" key="7">
    <source>
        <dbReference type="Pfam" id="PF00082"/>
    </source>
</evidence>
<dbReference type="PROSITE" id="PS51892">
    <property type="entry name" value="SUBTILASE"/>
    <property type="match status" value="1"/>
</dbReference>
<evidence type="ECO:0000256" key="1">
    <source>
        <dbReference type="ARBA" id="ARBA00011073"/>
    </source>
</evidence>
<dbReference type="InterPro" id="IPR036852">
    <property type="entry name" value="Peptidase_S8/S53_dom_sf"/>
</dbReference>
<dbReference type="Proteomes" id="UP000661918">
    <property type="component" value="Unassembled WGS sequence"/>
</dbReference>
<evidence type="ECO:0000256" key="3">
    <source>
        <dbReference type="ARBA" id="ARBA00022801"/>
    </source>
</evidence>
<evidence type="ECO:0000313" key="8">
    <source>
        <dbReference type="EMBL" id="GGM19308.1"/>
    </source>
</evidence>
<protein>
    <recommendedName>
        <fullName evidence="7">Peptidase S8/S53 domain-containing protein</fullName>
    </recommendedName>
</protein>
<keyword evidence="2 5" id="KW-0645">Protease</keyword>
<dbReference type="InterPro" id="IPR050131">
    <property type="entry name" value="Peptidase_S8_subtilisin-like"/>
</dbReference>
<sequence length="364" mass="36971">MRGPGWMVLIAGSLLLGACTSLPTPAEAPQTAPALMAQSAKSEPTSGASALLVDHARFTGTGAKWWAEGAKWWAEGAKWWAEGAKWWAEGAKWWAEGVFGPMPANSEILRAVRVDVAQTRAPRMGQGVVIAVLDSGVDAAHPMLRGALLPGRDFVDNDLDPAEEGTDADVAYGHGTAVAGLLRQVAPGAMILPLRVLGSDGSGKASSVADAIRFAVDQGVQVIHLSIAAPVASEGVRAALQLAASRGVLIVAACGNDGSNRPEAPANALDGKNPLGRSGVSVSAVQTDGRFPEWSTRGGEVLAPGVAVQSAYPGGRTVSASGSSFAGPLVTGALALALAEGQDAATLAARLSSGKLLDAAQLLQ</sequence>
<dbReference type="EMBL" id="BMOM01000035">
    <property type="protein sequence ID" value="GGM19308.1"/>
    <property type="molecule type" value="Genomic_DNA"/>
</dbReference>
<dbReference type="PANTHER" id="PTHR43806">
    <property type="entry name" value="PEPTIDASE S8"/>
    <property type="match status" value="1"/>
</dbReference>
<keyword evidence="9" id="KW-1185">Reference proteome</keyword>
<evidence type="ECO:0000256" key="5">
    <source>
        <dbReference type="PROSITE-ProRule" id="PRU01240"/>
    </source>
</evidence>
<dbReference type="RefSeq" id="WP_188905092.1">
    <property type="nucleotide sequence ID" value="NZ_BMOM01000035.1"/>
</dbReference>
<dbReference type="PANTHER" id="PTHR43806:SF11">
    <property type="entry name" value="CEREVISIN-RELATED"/>
    <property type="match status" value="1"/>
</dbReference>
<dbReference type="PRINTS" id="PR00723">
    <property type="entry name" value="SUBTILISIN"/>
</dbReference>
<evidence type="ECO:0000256" key="6">
    <source>
        <dbReference type="SAM" id="SignalP"/>
    </source>
</evidence>
<gene>
    <name evidence="8" type="ORF">GCM10010841_29210</name>
</gene>
<dbReference type="InterPro" id="IPR000209">
    <property type="entry name" value="Peptidase_S8/S53_dom"/>
</dbReference>
<keyword evidence="4 5" id="KW-0720">Serine protease</keyword>
<keyword evidence="6" id="KW-0732">Signal</keyword>
<dbReference type="InterPro" id="IPR015500">
    <property type="entry name" value="Peptidase_S8_subtilisin-rel"/>
</dbReference>
<comment type="similarity">
    <text evidence="1 5">Belongs to the peptidase S8 family.</text>
</comment>
<feature type="chain" id="PRO_5046104623" description="Peptidase S8/S53 domain-containing protein" evidence="6">
    <location>
        <begin position="29"/>
        <end position="364"/>
    </location>
</feature>
<feature type="active site" description="Charge relay system" evidence="5">
    <location>
        <position position="324"/>
    </location>
</feature>
<proteinExistence type="inferred from homology"/>
<accession>A0ABQ2GZL3</accession>
<feature type="signal peptide" evidence="6">
    <location>
        <begin position="1"/>
        <end position="28"/>
    </location>
</feature>
<name>A0ABQ2GZL3_9DEIO</name>
<organism evidence="8 9">
    <name type="scientific">Deinococcus aerophilus</name>
    <dbReference type="NCBI Taxonomy" id="522488"/>
    <lineage>
        <taxon>Bacteria</taxon>
        <taxon>Thermotogati</taxon>
        <taxon>Deinococcota</taxon>
        <taxon>Deinococci</taxon>
        <taxon>Deinococcales</taxon>
        <taxon>Deinococcaceae</taxon>
        <taxon>Deinococcus</taxon>
    </lineage>
</organism>